<name>A0A3N4IDJ7_ASCIM</name>
<accession>A0A3N4IDJ7</accession>
<dbReference type="AlphaFoldDB" id="A0A3N4IDJ7"/>
<evidence type="ECO:0000313" key="1">
    <source>
        <dbReference type="EMBL" id="RPA79804.1"/>
    </source>
</evidence>
<keyword evidence="2" id="KW-1185">Reference proteome</keyword>
<organism evidence="1 2">
    <name type="scientific">Ascobolus immersus RN42</name>
    <dbReference type="NCBI Taxonomy" id="1160509"/>
    <lineage>
        <taxon>Eukaryota</taxon>
        <taxon>Fungi</taxon>
        <taxon>Dikarya</taxon>
        <taxon>Ascomycota</taxon>
        <taxon>Pezizomycotina</taxon>
        <taxon>Pezizomycetes</taxon>
        <taxon>Pezizales</taxon>
        <taxon>Ascobolaceae</taxon>
        <taxon>Ascobolus</taxon>
    </lineage>
</organism>
<gene>
    <name evidence="1" type="ORF">BJ508DRAFT_308108</name>
</gene>
<dbReference type="Proteomes" id="UP000275078">
    <property type="component" value="Unassembled WGS sequence"/>
</dbReference>
<protein>
    <submittedName>
        <fullName evidence="1">Uncharacterized protein</fullName>
    </submittedName>
</protein>
<dbReference type="EMBL" id="ML119695">
    <property type="protein sequence ID" value="RPA79804.1"/>
    <property type="molecule type" value="Genomic_DNA"/>
</dbReference>
<sequence>MDNNTEDIRERATSIIEILLQAESRREFHSRAIKECDVNARVDPRERAIYFSRINFELKEAIDKIIAQNAARGPVPSHDALAILQLELHYQSKKDEYDVAYAERAYEREEIRKIATAELEQAKDTIRRNKLYKEGSLAKPSVCGKSARTKEG</sequence>
<reference evidence="1 2" key="1">
    <citation type="journal article" date="2018" name="Nat. Ecol. Evol.">
        <title>Pezizomycetes genomes reveal the molecular basis of ectomycorrhizal truffle lifestyle.</title>
        <authorList>
            <person name="Murat C."/>
            <person name="Payen T."/>
            <person name="Noel B."/>
            <person name="Kuo A."/>
            <person name="Morin E."/>
            <person name="Chen J."/>
            <person name="Kohler A."/>
            <person name="Krizsan K."/>
            <person name="Balestrini R."/>
            <person name="Da Silva C."/>
            <person name="Montanini B."/>
            <person name="Hainaut M."/>
            <person name="Levati E."/>
            <person name="Barry K.W."/>
            <person name="Belfiori B."/>
            <person name="Cichocki N."/>
            <person name="Clum A."/>
            <person name="Dockter R.B."/>
            <person name="Fauchery L."/>
            <person name="Guy J."/>
            <person name="Iotti M."/>
            <person name="Le Tacon F."/>
            <person name="Lindquist E.A."/>
            <person name="Lipzen A."/>
            <person name="Malagnac F."/>
            <person name="Mello A."/>
            <person name="Molinier V."/>
            <person name="Miyauchi S."/>
            <person name="Poulain J."/>
            <person name="Riccioni C."/>
            <person name="Rubini A."/>
            <person name="Sitrit Y."/>
            <person name="Splivallo R."/>
            <person name="Traeger S."/>
            <person name="Wang M."/>
            <person name="Zifcakova L."/>
            <person name="Wipf D."/>
            <person name="Zambonelli A."/>
            <person name="Paolocci F."/>
            <person name="Nowrousian M."/>
            <person name="Ottonello S."/>
            <person name="Baldrian P."/>
            <person name="Spatafora J.W."/>
            <person name="Henrissat B."/>
            <person name="Nagy L.G."/>
            <person name="Aury J.M."/>
            <person name="Wincker P."/>
            <person name="Grigoriev I.V."/>
            <person name="Bonfante P."/>
            <person name="Martin F.M."/>
        </authorList>
    </citation>
    <scope>NUCLEOTIDE SEQUENCE [LARGE SCALE GENOMIC DNA]</scope>
    <source>
        <strain evidence="1 2">RN42</strain>
    </source>
</reference>
<evidence type="ECO:0000313" key="2">
    <source>
        <dbReference type="Proteomes" id="UP000275078"/>
    </source>
</evidence>
<proteinExistence type="predicted"/>